<name>A0A9W6J1J4_9HYPH</name>
<evidence type="ECO:0000256" key="3">
    <source>
        <dbReference type="ARBA" id="ARBA00023002"/>
    </source>
</evidence>
<dbReference type="Gene3D" id="3.20.20.30">
    <property type="entry name" value="Luciferase-like domain"/>
    <property type="match status" value="1"/>
</dbReference>
<evidence type="ECO:0000313" key="7">
    <source>
        <dbReference type="Proteomes" id="UP001143372"/>
    </source>
</evidence>
<keyword evidence="3" id="KW-0560">Oxidoreductase</keyword>
<keyword evidence="7" id="KW-1185">Reference proteome</keyword>
<reference evidence="6" key="1">
    <citation type="journal article" date="2014" name="Int. J. Syst. Evol. Microbiol.">
        <title>Complete genome sequence of Corynebacterium casei LMG S-19264T (=DSM 44701T), isolated from a smear-ripened cheese.</title>
        <authorList>
            <consortium name="US DOE Joint Genome Institute (JGI-PGF)"/>
            <person name="Walter F."/>
            <person name="Albersmeier A."/>
            <person name="Kalinowski J."/>
            <person name="Ruckert C."/>
        </authorList>
    </citation>
    <scope>NUCLEOTIDE SEQUENCE</scope>
    <source>
        <strain evidence="6">VKM B-2347</strain>
    </source>
</reference>
<dbReference type="PANTHER" id="PTHR30137:SF16">
    <property type="entry name" value="BLL0895 PROTEIN"/>
    <property type="match status" value="1"/>
</dbReference>
<dbReference type="InterPro" id="IPR011251">
    <property type="entry name" value="Luciferase-like_dom"/>
</dbReference>
<dbReference type="RefSeq" id="WP_271169270.1">
    <property type="nucleotide sequence ID" value="NZ_BSFI01000019.1"/>
</dbReference>
<evidence type="ECO:0000256" key="4">
    <source>
        <dbReference type="ARBA" id="ARBA00023033"/>
    </source>
</evidence>
<keyword evidence="2" id="KW-0285">Flavoprotein</keyword>
<dbReference type="EMBL" id="BSFI01000019">
    <property type="protein sequence ID" value="GLK69032.1"/>
    <property type="molecule type" value="Genomic_DNA"/>
</dbReference>
<protein>
    <submittedName>
        <fullName evidence="6">Alkane 1-monooxygenase</fullName>
    </submittedName>
</protein>
<evidence type="ECO:0000313" key="6">
    <source>
        <dbReference type="EMBL" id="GLK69032.1"/>
    </source>
</evidence>
<evidence type="ECO:0000259" key="5">
    <source>
        <dbReference type="Pfam" id="PF00296"/>
    </source>
</evidence>
<dbReference type="GO" id="GO:0004497">
    <property type="term" value="F:monooxygenase activity"/>
    <property type="evidence" value="ECO:0007669"/>
    <property type="project" value="UniProtKB-KW"/>
</dbReference>
<evidence type="ECO:0000256" key="1">
    <source>
        <dbReference type="ARBA" id="ARBA00010426"/>
    </source>
</evidence>
<feature type="domain" description="Luciferase-like" evidence="5">
    <location>
        <begin position="1"/>
        <end position="318"/>
    </location>
</feature>
<comment type="caution">
    <text evidence="6">The sequence shown here is derived from an EMBL/GenBank/DDBJ whole genome shotgun (WGS) entry which is preliminary data.</text>
</comment>
<dbReference type="GO" id="GO:0005829">
    <property type="term" value="C:cytosol"/>
    <property type="evidence" value="ECO:0007669"/>
    <property type="project" value="TreeGrafter"/>
</dbReference>
<gene>
    <name evidence="6" type="primary">luxA2_1</name>
    <name evidence="6" type="ORF">GCM10008179_26700</name>
</gene>
<accession>A0A9W6J1J4</accession>
<sequence>MEFGVFAVPFRLPETSLADGLKWDVQVTRWAEEYGLHEAWYAEHYTLGWENTCAPELIVAAASQVTSRIRLAIGANLLPYHNPIALAHRLMQLDQMTGGRLIAGFGAGGYETDAQLFGLPDLDERRLIAKDALDVILAIWTQPRPFKLVNAHFSVDYPPYDPFWGGPNWTSHQTPHPRVAVAGISAGSSSLREAGRRGFIPMSFDLAPDYLRGHWAAYAEGAAETGLTPRREDWRLFKMIFVGRSDEEALALATAAPVRRVFDEFVLRVYERFGLLGSFAPGVPEDQITADYLARNVWLVGSPDTVVDKITRVYDELGGFGVLVTPAFDFLDDPDAFRRSLELLGREVAPRVANLGAR</sequence>
<dbReference type="Pfam" id="PF00296">
    <property type="entry name" value="Bac_luciferase"/>
    <property type="match status" value="1"/>
</dbReference>
<evidence type="ECO:0000256" key="2">
    <source>
        <dbReference type="ARBA" id="ARBA00022630"/>
    </source>
</evidence>
<reference evidence="6" key="2">
    <citation type="submission" date="2023-01" db="EMBL/GenBank/DDBJ databases">
        <authorList>
            <person name="Sun Q."/>
            <person name="Evtushenko L."/>
        </authorList>
    </citation>
    <scope>NUCLEOTIDE SEQUENCE</scope>
    <source>
        <strain evidence="6">VKM B-2347</strain>
    </source>
</reference>
<dbReference type="InterPro" id="IPR036661">
    <property type="entry name" value="Luciferase-like_sf"/>
</dbReference>
<dbReference type="PANTHER" id="PTHR30137">
    <property type="entry name" value="LUCIFERASE-LIKE MONOOXYGENASE"/>
    <property type="match status" value="1"/>
</dbReference>
<dbReference type="AlphaFoldDB" id="A0A9W6J1J4"/>
<organism evidence="6 7">
    <name type="scientific">Hansschlegelia plantiphila</name>
    <dbReference type="NCBI Taxonomy" id="374655"/>
    <lineage>
        <taxon>Bacteria</taxon>
        <taxon>Pseudomonadati</taxon>
        <taxon>Pseudomonadota</taxon>
        <taxon>Alphaproteobacteria</taxon>
        <taxon>Hyphomicrobiales</taxon>
        <taxon>Methylopilaceae</taxon>
        <taxon>Hansschlegelia</taxon>
    </lineage>
</organism>
<dbReference type="SUPFAM" id="SSF51679">
    <property type="entry name" value="Bacterial luciferase-like"/>
    <property type="match status" value="1"/>
</dbReference>
<dbReference type="InterPro" id="IPR050766">
    <property type="entry name" value="Bact_Lucif_Oxidored"/>
</dbReference>
<comment type="similarity">
    <text evidence="1">Belongs to the bacterial luciferase oxidoreductase family.</text>
</comment>
<keyword evidence="4" id="KW-0503">Monooxygenase</keyword>
<dbReference type="GO" id="GO:0016705">
    <property type="term" value="F:oxidoreductase activity, acting on paired donors, with incorporation or reduction of molecular oxygen"/>
    <property type="evidence" value="ECO:0007669"/>
    <property type="project" value="InterPro"/>
</dbReference>
<proteinExistence type="inferred from homology"/>
<dbReference type="Proteomes" id="UP001143372">
    <property type="component" value="Unassembled WGS sequence"/>
</dbReference>